<proteinExistence type="predicted"/>
<dbReference type="AlphaFoldDB" id="A0A413Q1M4"/>
<dbReference type="RefSeq" id="WP_082425657.1">
    <property type="nucleotide sequence ID" value="NZ_BLYK01000030.1"/>
</dbReference>
<dbReference type="Proteomes" id="UP000286561">
    <property type="component" value="Unassembled WGS sequence"/>
</dbReference>
<name>A0A413Q1M4_9FIRM</name>
<evidence type="ECO:0000313" key="2">
    <source>
        <dbReference type="Proteomes" id="UP000286561"/>
    </source>
</evidence>
<protein>
    <submittedName>
        <fullName evidence="1">Abi family protein</fullName>
    </submittedName>
</protein>
<dbReference type="EMBL" id="QSEP01000002">
    <property type="protein sequence ID" value="RGZ86564.1"/>
    <property type="molecule type" value="Genomic_DNA"/>
</dbReference>
<dbReference type="InterPro" id="IPR011664">
    <property type="entry name" value="Abi_system_AbiD/AbiF-like"/>
</dbReference>
<organism evidence="1 2">
    <name type="scientific">Anaerobutyricum hallii</name>
    <dbReference type="NCBI Taxonomy" id="39488"/>
    <lineage>
        <taxon>Bacteria</taxon>
        <taxon>Bacillati</taxon>
        <taxon>Bacillota</taxon>
        <taxon>Clostridia</taxon>
        <taxon>Lachnospirales</taxon>
        <taxon>Lachnospiraceae</taxon>
        <taxon>Anaerobutyricum</taxon>
    </lineage>
</organism>
<evidence type="ECO:0000313" key="1">
    <source>
        <dbReference type="EMBL" id="RGZ86564.1"/>
    </source>
</evidence>
<reference evidence="1 2" key="1">
    <citation type="submission" date="2018-08" db="EMBL/GenBank/DDBJ databases">
        <title>A genome reference for cultivated species of the human gut microbiota.</title>
        <authorList>
            <person name="Zou Y."/>
            <person name="Xue W."/>
            <person name="Luo G."/>
        </authorList>
    </citation>
    <scope>NUCLEOTIDE SEQUENCE [LARGE SCALE GENOMIC DNA]</scope>
    <source>
        <strain evidence="1 2">AM48-23BH</strain>
    </source>
</reference>
<dbReference type="Pfam" id="PF07751">
    <property type="entry name" value="Abi_2"/>
    <property type="match status" value="1"/>
</dbReference>
<accession>A0A413Q1M4</accession>
<gene>
    <name evidence="1" type="ORF">DW972_00800</name>
</gene>
<sequence>MHNFTADIIARRKISFSHFWKKVIISVFHLTYENFDTTRKDSSKNITALIAEIQRQISSRVSDPSIEHYLNTYGYLPLWVLNNILTLGTISKFYSLMKQNERQTISKIFRLSDNELESILTYVSSVRNFNAHGNRLFCYRSKRPLCNTRLHSQMGIERNLSGEYICGKRDLFSY</sequence>
<comment type="caution">
    <text evidence="1">The sequence shown here is derived from an EMBL/GenBank/DDBJ whole genome shotgun (WGS) entry which is preliminary data.</text>
</comment>